<sequence length="558" mass="63254">MQLNNHDNAPQDADAEDNVEMMLVDSPTLSPQTTALEAANGLTVNQSSHPSLFSEVSLFDHYLYSFRTPSPTSPIKRPASASPIRSFDLLSSLGPKRPRFDLLFGSQTIDPKILDLNENLPYSSDSDSMDFNFNTNTREYRRFLFRGFPPESRDILGDDSEYAISEEERQLVDALALSKLYPQKKLVLTDAEKQVKANLPLRTFSCSTPTFEDYTNVLIINNQEASNMAVAYVQSLAQADLSETEKEELQKKSASKFELQISWDKIMGHLKKVQLDRNNKLEWTDLGLPSSELVKIRSSKSMPNLKIVASVKTKVPGADLKQEGKCQEGEFLEMAQKLADEKKSTFVAAKKSGLPILAAGITHTDLTAKQHAKDENKKAEMLEVRSKYKITPRSPTPPPNAPGTSSGQKSQTDGESVSFFAHTQRYNKESKKGAENSFTKEKEMREAIRRAHEEYNTEAFHKRQHSIWHSMPPIQRKINSWEKVPRDEHKYYTFCIREICDAAPEQRVQFIEHNKLVEASGQRKGDFQYEPNDPFGLDTYLDDNPLIREGEDLGEYLK</sequence>
<protein>
    <submittedName>
        <fullName evidence="2">Uncharacterized protein</fullName>
    </submittedName>
</protein>
<evidence type="ECO:0000313" key="3">
    <source>
        <dbReference type="Proteomes" id="UP001307849"/>
    </source>
</evidence>
<gene>
    <name evidence="2" type="ORF">TWF506_006283</name>
</gene>
<organism evidence="2 3">
    <name type="scientific">Arthrobotrys conoides</name>
    <dbReference type="NCBI Taxonomy" id="74498"/>
    <lineage>
        <taxon>Eukaryota</taxon>
        <taxon>Fungi</taxon>
        <taxon>Dikarya</taxon>
        <taxon>Ascomycota</taxon>
        <taxon>Pezizomycotina</taxon>
        <taxon>Orbiliomycetes</taxon>
        <taxon>Orbiliales</taxon>
        <taxon>Orbiliaceae</taxon>
        <taxon>Arthrobotrys</taxon>
    </lineage>
</organism>
<dbReference type="AlphaFoldDB" id="A0AAN8NH13"/>
<feature type="region of interest" description="Disordered" evidence="1">
    <location>
        <begin position="387"/>
        <end position="415"/>
    </location>
</feature>
<comment type="caution">
    <text evidence="2">The sequence shown here is derived from an EMBL/GenBank/DDBJ whole genome shotgun (WGS) entry which is preliminary data.</text>
</comment>
<name>A0AAN8NH13_9PEZI</name>
<evidence type="ECO:0000313" key="2">
    <source>
        <dbReference type="EMBL" id="KAK6516374.1"/>
    </source>
</evidence>
<proteinExistence type="predicted"/>
<dbReference type="EMBL" id="JAVHJM010000003">
    <property type="protein sequence ID" value="KAK6516374.1"/>
    <property type="molecule type" value="Genomic_DNA"/>
</dbReference>
<evidence type="ECO:0000256" key="1">
    <source>
        <dbReference type="SAM" id="MobiDB-lite"/>
    </source>
</evidence>
<reference evidence="2 3" key="1">
    <citation type="submission" date="2019-10" db="EMBL/GenBank/DDBJ databases">
        <authorList>
            <person name="Palmer J.M."/>
        </authorList>
    </citation>
    <scope>NUCLEOTIDE SEQUENCE [LARGE SCALE GENOMIC DNA]</scope>
    <source>
        <strain evidence="2 3">TWF506</strain>
    </source>
</reference>
<accession>A0AAN8NH13</accession>
<keyword evidence="3" id="KW-1185">Reference proteome</keyword>
<dbReference type="Proteomes" id="UP001307849">
    <property type="component" value="Unassembled WGS sequence"/>
</dbReference>